<feature type="transmembrane region" description="Helical" evidence="1">
    <location>
        <begin position="275"/>
        <end position="293"/>
    </location>
</feature>
<feature type="transmembrane region" description="Helical" evidence="1">
    <location>
        <begin position="244"/>
        <end position="263"/>
    </location>
</feature>
<name>A0ABS9UBD7_9BACL</name>
<keyword evidence="3" id="KW-1185">Reference proteome</keyword>
<accession>A0ABS9UBD7</accession>
<evidence type="ECO:0000313" key="2">
    <source>
        <dbReference type="EMBL" id="MCH7321489.1"/>
    </source>
</evidence>
<feature type="transmembrane region" description="Helical" evidence="1">
    <location>
        <begin position="218"/>
        <end position="238"/>
    </location>
</feature>
<dbReference type="EMBL" id="JAKZFC010000001">
    <property type="protein sequence ID" value="MCH7321489.1"/>
    <property type="molecule type" value="Genomic_DNA"/>
</dbReference>
<sequence>MKLEENFQQLQNHPVNEQLQHNIRMKLDDKKPQKQWNWLGSRLGEFSFVLLLIALGSFLLFTSLQHTQQAASNSIQAIYSYQSEDSDLAFRAKPSTNYIGMENVTTESLVSLFENINELPTISPTSKMYGDYEIIIVYEDGEQRRFEFDSTYLYDVDKKVFYPGYGEMPAMIYSDLFAAHHSNKLPIYLMPLLILALIGGISVFYNRRKIELPQKNKSQNIAIAIYTVTVLTVFYYVYNIGLLYFPLLLLIILALAYLMWWAIKRAVTNPLILRVEKIRIIALVIIVVVFLIWG</sequence>
<feature type="transmembrane region" description="Helical" evidence="1">
    <location>
        <begin position="185"/>
        <end position="206"/>
    </location>
</feature>
<feature type="transmembrane region" description="Helical" evidence="1">
    <location>
        <begin position="43"/>
        <end position="64"/>
    </location>
</feature>
<keyword evidence="1" id="KW-1133">Transmembrane helix</keyword>
<dbReference type="Proteomes" id="UP001316087">
    <property type="component" value="Unassembled WGS sequence"/>
</dbReference>
<gene>
    <name evidence="2" type="ORF">LZ480_06235</name>
</gene>
<proteinExistence type="predicted"/>
<keyword evidence="1" id="KW-0812">Transmembrane</keyword>
<dbReference type="RefSeq" id="WP_241368516.1">
    <property type="nucleotide sequence ID" value="NZ_JAKZFC010000001.1"/>
</dbReference>
<comment type="caution">
    <text evidence="2">The sequence shown here is derived from an EMBL/GenBank/DDBJ whole genome shotgun (WGS) entry which is preliminary data.</text>
</comment>
<reference evidence="2 3" key="1">
    <citation type="submission" date="2022-03" db="EMBL/GenBank/DDBJ databases">
        <authorList>
            <person name="Jo J.-H."/>
            <person name="Im W.-T."/>
        </authorList>
    </citation>
    <scope>NUCLEOTIDE SEQUENCE [LARGE SCALE GENOMIC DNA]</scope>
    <source>
        <strain evidence="2 3">MA9</strain>
    </source>
</reference>
<evidence type="ECO:0000256" key="1">
    <source>
        <dbReference type="SAM" id="Phobius"/>
    </source>
</evidence>
<keyword evidence="1" id="KW-0472">Membrane</keyword>
<evidence type="ECO:0000313" key="3">
    <source>
        <dbReference type="Proteomes" id="UP001316087"/>
    </source>
</evidence>
<protein>
    <recommendedName>
        <fullName evidence="4">DUF1189 domain-containing protein</fullName>
    </recommendedName>
</protein>
<evidence type="ECO:0008006" key="4">
    <source>
        <dbReference type="Google" id="ProtNLM"/>
    </source>
</evidence>
<organism evidence="2 3">
    <name type="scientific">Solibacillus palustris</name>
    <dbReference type="NCBI Taxonomy" id="2908203"/>
    <lineage>
        <taxon>Bacteria</taxon>
        <taxon>Bacillati</taxon>
        <taxon>Bacillota</taxon>
        <taxon>Bacilli</taxon>
        <taxon>Bacillales</taxon>
        <taxon>Caryophanaceae</taxon>
        <taxon>Solibacillus</taxon>
    </lineage>
</organism>